<evidence type="ECO:0000313" key="1">
    <source>
        <dbReference type="EMBL" id="SAL51515.1"/>
    </source>
</evidence>
<reference evidence="1 2" key="1">
    <citation type="submission" date="2016-01" db="EMBL/GenBank/DDBJ databases">
        <authorList>
            <person name="Peeters C."/>
        </authorList>
    </citation>
    <scope>NUCLEOTIDE SEQUENCE [LARGE SCALE GENOMIC DNA]</scope>
    <source>
        <strain evidence="1">LMG 29315</strain>
    </source>
</reference>
<dbReference type="Proteomes" id="UP000198263">
    <property type="component" value="Unassembled WGS sequence"/>
</dbReference>
<dbReference type="AlphaFoldDB" id="A0A658R529"/>
<proteinExistence type="predicted"/>
<gene>
    <name evidence="1" type="ORF">AWB72_05457</name>
</gene>
<keyword evidence="2" id="KW-1185">Reference proteome</keyword>
<name>A0A658R529_9BURK</name>
<dbReference type="EMBL" id="FCNV02000022">
    <property type="protein sequence ID" value="SAL51515.1"/>
    <property type="molecule type" value="Genomic_DNA"/>
</dbReference>
<sequence>MPCHPTLDAYLHAYLDETGLRDEPNSPRLCTIAGGIRQLSIKPLPRANALCDGAATGAGRRHWHPIVNHAFRSAGTTAYLKNALAR</sequence>
<protein>
    <submittedName>
        <fullName evidence="1">Phage integrase family protein</fullName>
    </submittedName>
</protein>
<accession>A0A658R529</accession>
<evidence type="ECO:0000313" key="2">
    <source>
        <dbReference type="Proteomes" id="UP000198263"/>
    </source>
</evidence>
<organism evidence="1 2">
    <name type="scientific">Caballeronia concitans</name>
    <dbReference type="NCBI Taxonomy" id="1777133"/>
    <lineage>
        <taxon>Bacteria</taxon>
        <taxon>Pseudomonadati</taxon>
        <taxon>Pseudomonadota</taxon>
        <taxon>Betaproteobacteria</taxon>
        <taxon>Burkholderiales</taxon>
        <taxon>Burkholderiaceae</taxon>
        <taxon>Caballeronia</taxon>
    </lineage>
</organism>
<comment type="caution">
    <text evidence="1">The sequence shown here is derived from an EMBL/GenBank/DDBJ whole genome shotgun (WGS) entry which is preliminary data.</text>
</comment>